<comment type="subunit">
    <text evidence="14">Composed of six subunits; NqrA, NqrB, NqrC, NqrD, NqrE and NqrF.</text>
</comment>
<keyword evidence="2 14" id="KW-0813">Transport</keyword>
<dbReference type="Pfam" id="PF02508">
    <property type="entry name" value="Rnf-Nqr"/>
    <property type="match status" value="1"/>
</dbReference>
<feature type="transmembrane region" description="Helical" evidence="14">
    <location>
        <begin position="178"/>
        <end position="199"/>
    </location>
</feature>
<dbReference type="InterPro" id="IPR003667">
    <property type="entry name" value="NqrDE/RnfAE"/>
</dbReference>
<keyword evidence="6 14" id="KW-1278">Translocase</keyword>
<evidence type="ECO:0000256" key="15">
    <source>
        <dbReference type="SAM" id="Coils"/>
    </source>
</evidence>
<dbReference type="PANTHER" id="PTHR30335:SF1">
    <property type="entry name" value="NA(+)-TRANSLOCATING NADH-QUINONE REDUCTASE SUBUNIT E"/>
    <property type="match status" value="1"/>
</dbReference>
<evidence type="ECO:0000256" key="4">
    <source>
        <dbReference type="ARBA" id="ARBA00022519"/>
    </source>
</evidence>
<dbReference type="EMBL" id="JAGEVF010000002">
    <property type="protein sequence ID" value="MBO3115822.1"/>
    <property type="molecule type" value="Genomic_DNA"/>
</dbReference>
<protein>
    <recommendedName>
        <fullName evidence="14">Na(+)-translocating NADH-quinone reductase subunit E</fullName>
        <shortName evidence="14">Na(+)-NQR subunit E</shortName>
        <shortName evidence="14">Na(+)-translocating NQR subunit E</shortName>
        <ecNumber evidence="14">7.2.1.1</ecNumber>
    </recommendedName>
    <alternativeName>
        <fullName evidence="14">NQR complex subunit E</fullName>
    </alternativeName>
    <alternativeName>
        <fullName evidence="14">NQR-1 subunit E</fullName>
    </alternativeName>
</protein>
<dbReference type="PIRSF" id="PIRSF006102">
    <property type="entry name" value="NQR_DE"/>
    <property type="match status" value="1"/>
</dbReference>
<feature type="transmembrane region" description="Helical" evidence="14">
    <location>
        <begin position="6"/>
        <end position="30"/>
    </location>
</feature>
<evidence type="ECO:0000256" key="7">
    <source>
        <dbReference type="ARBA" id="ARBA00022989"/>
    </source>
</evidence>
<reference evidence="16 17" key="1">
    <citation type="submission" date="2021-03" db="EMBL/GenBank/DDBJ databases">
        <title>Winogradskyella sp. nov., isolated from costal sediment.</title>
        <authorList>
            <person name="Gao C."/>
        </authorList>
    </citation>
    <scope>NUCLEOTIDE SEQUENCE [LARGE SCALE GENOMIC DNA]</scope>
    <source>
        <strain evidence="16 17">DF17</strain>
    </source>
</reference>
<evidence type="ECO:0000256" key="9">
    <source>
        <dbReference type="ARBA" id="ARBA00023053"/>
    </source>
</evidence>
<keyword evidence="5 14" id="KW-0812">Transmembrane</keyword>
<keyword evidence="7 14" id="KW-1133">Transmembrane helix</keyword>
<evidence type="ECO:0000313" key="16">
    <source>
        <dbReference type="EMBL" id="MBO3115822.1"/>
    </source>
</evidence>
<keyword evidence="15" id="KW-0175">Coiled coil</keyword>
<keyword evidence="3 14" id="KW-1003">Cell membrane</keyword>
<evidence type="ECO:0000256" key="8">
    <source>
        <dbReference type="ARBA" id="ARBA00023027"/>
    </source>
</evidence>
<evidence type="ECO:0000256" key="6">
    <source>
        <dbReference type="ARBA" id="ARBA00022967"/>
    </source>
</evidence>
<gene>
    <name evidence="14 16" type="primary">nqrE</name>
    <name evidence="16" type="ORF">J4050_03640</name>
</gene>
<keyword evidence="9 14" id="KW-0915">Sodium</keyword>
<evidence type="ECO:0000256" key="1">
    <source>
        <dbReference type="ARBA" id="ARBA00004127"/>
    </source>
</evidence>
<keyword evidence="4" id="KW-0997">Cell inner membrane</keyword>
<feature type="coiled-coil region" evidence="15">
    <location>
        <begin position="209"/>
        <end position="240"/>
    </location>
</feature>
<evidence type="ECO:0000256" key="14">
    <source>
        <dbReference type="HAMAP-Rule" id="MF_00429"/>
    </source>
</evidence>
<dbReference type="Proteomes" id="UP000676776">
    <property type="component" value="Unassembled WGS sequence"/>
</dbReference>
<keyword evidence="13 14" id="KW-0739">Sodium transport</keyword>
<keyword evidence="8 14" id="KW-0520">NAD</keyword>
<keyword evidence="10 14" id="KW-0406">Ion transport</keyword>
<accession>A0ABS3SZB4</accession>
<sequence>MEHLELFFKSIFVDNMVFAYFLGMCSYLAVSKKVSTAVGLGAAVIFVLMITVPLNWLLDQYLLQEGALSWLGEEYASYDLSFLSFIMFIATIATMVQLVEIVVEKFSPSLYNSLGIFLPLIAVNCAILGGSLFMQSREIESLGLAFNYGISSGIGWFLAILAIAAIREKIRYSAVPPALRGLGITFIITGLMAIGFMSFGGMLTGGDEAPKTEEKSVAIKKELEKEKEEITKKVSLVNTSKTENE</sequence>
<evidence type="ECO:0000256" key="3">
    <source>
        <dbReference type="ARBA" id="ARBA00022475"/>
    </source>
</evidence>
<dbReference type="InterPro" id="IPR010967">
    <property type="entry name" value="NqrE"/>
</dbReference>
<dbReference type="HAMAP" id="MF_00429">
    <property type="entry name" value="NqrE"/>
    <property type="match status" value="1"/>
</dbReference>
<organism evidence="16 17">
    <name type="scientific">Winogradskyella pelagia</name>
    <dbReference type="NCBI Taxonomy" id="2819984"/>
    <lineage>
        <taxon>Bacteria</taxon>
        <taxon>Pseudomonadati</taxon>
        <taxon>Bacteroidota</taxon>
        <taxon>Flavobacteriia</taxon>
        <taxon>Flavobacteriales</taxon>
        <taxon>Flavobacteriaceae</taxon>
        <taxon>Winogradskyella</taxon>
    </lineage>
</organism>
<dbReference type="PANTHER" id="PTHR30335">
    <property type="entry name" value="INTEGRAL MEMBRANE PROTEIN OF SOXR-REDUCING COMPLEX"/>
    <property type="match status" value="1"/>
</dbReference>
<feature type="transmembrane region" description="Helical" evidence="14">
    <location>
        <begin position="78"/>
        <end position="103"/>
    </location>
</feature>
<evidence type="ECO:0000256" key="2">
    <source>
        <dbReference type="ARBA" id="ARBA00022448"/>
    </source>
</evidence>
<proteinExistence type="inferred from homology"/>
<comment type="caution">
    <text evidence="16">The sequence shown here is derived from an EMBL/GenBank/DDBJ whole genome shotgun (WGS) entry which is preliminary data.</text>
</comment>
<dbReference type="EC" id="7.2.1.1" evidence="14"/>
<keyword evidence="12 14" id="KW-0472">Membrane</keyword>
<evidence type="ECO:0000256" key="12">
    <source>
        <dbReference type="ARBA" id="ARBA00023136"/>
    </source>
</evidence>
<feature type="transmembrane region" description="Helical" evidence="14">
    <location>
        <begin position="145"/>
        <end position="166"/>
    </location>
</feature>
<evidence type="ECO:0000256" key="5">
    <source>
        <dbReference type="ARBA" id="ARBA00022692"/>
    </source>
</evidence>
<evidence type="ECO:0000256" key="11">
    <source>
        <dbReference type="ARBA" id="ARBA00023075"/>
    </source>
</evidence>
<evidence type="ECO:0000256" key="10">
    <source>
        <dbReference type="ARBA" id="ARBA00023065"/>
    </source>
</evidence>
<dbReference type="NCBIfam" id="TIGR01940">
    <property type="entry name" value="nqrE"/>
    <property type="match status" value="1"/>
</dbReference>
<evidence type="ECO:0000313" key="17">
    <source>
        <dbReference type="Proteomes" id="UP000676776"/>
    </source>
</evidence>
<feature type="transmembrane region" description="Helical" evidence="14">
    <location>
        <begin position="110"/>
        <end position="133"/>
    </location>
</feature>
<comment type="catalytic activity">
    <reaction evidence="14">
        <text>a ubiquinone + n Na(+)(in) + NADH + H(+) = a ubiquinol + n Na(+)(out) + NAD(+)</text>
        <dbReference type="Rhea" id="RHEA:47748"/>
        <dbReference type="Rhea" id="RHEA-COMP:9565"/>
        <dbReference type="Rhea" id="RHEA-COMP:9566"/>
        <dbReference type="ChEBI" id="CHEBI:15378"/>
        <dbReference type="ChEBI" id="CHEBI:16389"/>
        <dbReference type="ChEBI" id="CHEBI:17976"/>
        <dbReference type="ChEBI" id="CHEBI:29101"/>
        <dbReference type="ChEBI" id="CHEBI:57540"/>
        <dbReference type="ChEBI" id="CHEBI:57945"/>
        <dbReference type="EC" id="7.2.1.1"/>
    </reaction>
</comment>
<evidence type="ECO:0000256" key="13">
    <source>
        <dbReference type="ARBA" id="ARBA00023201"/>
    </source>
</evidence>
<comment type="function">
    <text evidence="14">NQR complex catalyzes the reduction of ubiquinone-1 to ubiquinol by two successive reactions, coupled with the transport of Na(+) ions from the cytoplasm to the periplasm. NqrA to NqrE are probably involved in the second step, the conversion of ubisemiquinone to ubiquinol.</text>
</comment>
<dbReference type="RefSeq" id="WP_208152593.1">
    <property type="nucleotide sequence ID" value="NZ_JAGEVF010000002.1"/>
</dbReference>
<comment type="subcellular location">
    <subcellularLocation>
        <location evidence="14">Cell membrane</location>
        <topology evidence="14">Multi-pass membrane protein</topology>
    </subcellularLocation>
    <subcellularLocation>
        <location evidence="1">Endomembrane system</location>
        <topology evidence="1">Multi-pass membrane protein</topology>
    </subcellularLocation>
</comment>
<keyword evidence="17" id="KW-1185">Reference proteome</keyword>
<feature type="transmembrane region" description="Helical" evidence="14">
    <location>
        <begin position="37"/>
        <end position="58"/>
    </location>
</feature>
<dbReference type="InterPro" id="IPR050133">
    <property type="entry name" value="NqrDE/RnfAE_oxidrdctase"/>
</dbReference>
<comment type="similarity">
    <text evidence="14">Belongs to the NqrDE/RnfAE family.</text>
</comment>
<keyword evidence="11 14" id="KW-0830">Ubiquinone</keyword>
<name>A0ABS3SZB4_9FLAO</name>